<feature type="compositionally biased region" description="Polar residues" evidence="1">
    <location>
        <begin position="1"/>
        <end position="10"/>
    </location>
</feature>
<protein>
    <recommendedName>
        <fullName evidence="2">DUF4283 domain-containing protein</fullName>
    </recommendedName>
</protein>
<reference evidence="3 4" key="1">
    <citation type="journal article" date="2006" name="Science">
        <title>The genome of black cottonwood, Populus trichocarpa (Torr. &amp; Gray).</title>
        <authorList>
            <person name="Tuskan G.A."/>
            <person name="Difazio S."/>
            <person name="Jansson S."/>
            <person name="Bohlmann J."/>
            <person name="Grigoriev I."/>
            <person name="Hellsten U."/>
            <person name="Putnam N."/>
            <person name="Ralph S."/>
            <person name="Rombauts S."/>
            <person name="Salamov A."/>
            <person name="Schein J."/>
            <person name="Sterck L."/>
            <person name="Aerts A."/>
            <person name="Bhalerao R.R."/>
            <person name="Bhalerao R.P."/>
            <person name="Blaudez D."/>
            <person name="Boerjan W."/>
            <person name="Brun A."/>
            <person name="Brunner A."/>
            <person name="Busov V."/>
            <person name="Campbell M."/>
            <person name="Carlson J."/>
            <person name="Chalot M."/>
            <person name="Chapman J."/>
            <person name="Chen G.L."/>
            <person name="Cooper D."/>
            <person name="Coutinho P.M."/>
            <person name="Couturier J."/>
            <person name="Covert S."/>
            <person name="Cronk Q."/>
            <person name="Cunningham R."/>
            <person name="Davis J."/>
            <person name="Degroeve S."/>
            <person name="Dejardin A."/>
            <person name="Depamphilis C."/>
            <person name="Detter J."/>
            <person name="Dirks B."/>
            <person name="Dubchak I."/>
            <person name="Duplessis S."/>
            <person name="Ehlting J."/>
            <person name="Ellis B."/>
            <person name="Gendler K."/>
            <person name="Goodstein D."/>
            <person name="Gribskov M."/>
            <person name="Grimwood J."/>
            <person name="Groover A."/>
            <person name="Gunter L."/>
            <person name="Hamberger B."/>
            <person name="Heinze B."/>
            <person name="Helariutta Y."/>
            <person name="Henrissat B."/>
            <person name="Holligan D."/>
            <person name="Holt R."/>
            <person name="Huang W."/>
            <person name="Islam-Faridi N."/>
            <person name="Jones S."/>
            <person name="Jones-Rhoades M."/>
            <person name="Jorgensen R."/>
            <person name="Joshi C."/>
            <person name="Kangasjarvi J."/>
            <person name="Karlsson J."/>
            <person name="Kelleher C."/>
            <person name="Kirkpatrick R."/>
            <person name="Kirst M."/>
            <person name="Kohler A."/>
            <person name="Kalluri U."/>
            <person name="Larimer F."/>
            <person name="Leebens-Mack J."/>
            <person name="Leple J.C."/>
            <person name="Locascio P."/>
            <person name="Lou Y."/>
            <person name="Lucas S."/>
            <person name="Martin F."/>
            <person name="Montanini B."/>
            <person name="Napoli C."/>
            <person name="Nelson D.R."/>
            <person name="Nelson C."/>
            <person name="Nieminen K."/>
            <person name="Nilsson O."/>
            <person name="Pereda V."/>
            <person name="Peter G."/>
            <person name="Philippe R."/>
            <person name="Pilate G."/>
            <person name="Poliakov A."/>
            <person name="Razumovskaya J."/>
            <person name="Richardson P."/>
            <person name="Rinaldi C."/>
            <person name="Ritland K."/>
            <person name="Rouze P."/>
            <person name="Ryaboy D."/>
            <person name="Schmutz J."/>
            <person name="Schrader J."/>
            <person name="Segerman B."/>
            <person name="Shin H."/>
            <person name="Siddiqui A."/>
            <person name="Sterky F."/>
            <person name="Terry A."/>
            <person name="Tsai C.J."/>
            <person name="Uberbacher E."/>
            <person name="Unneberg P."/>
            <person name="Vahala J."/>
            <person name="Wall K."/>
            <person name="Wessler S."/>
            <person name="Yang G."/>
            <person name="Yin T."/>
            <person name="Douglas C."/>
            <person name="Marra M."/>
            <person name="Sandberg G."/>
            <person name="Van de Peer Y."/>
            <person name="Rokhsar D."/>
        </authorList>
    </citation>
    <scope>NUCLEOTIDE SEQUENCE [LARGE SCALE GENOMIC DNA]</scope>
    <source>
        <strain evidence="4">cv. Nisqually</strain>
    </source>
</reference>
<feature type="region of interest" description="Disordered" evidence="1">
    <location>
        <begin position="315"/>
        <end position="445"/>
    </location>
</feature>
<dbReference type="EMBL" id="CM009303">
    <property type="protein sequence ID" value="PNT05688.1"/>
    <property type="molecule type" value="Genomic_DNA"/>
</dbReference>
<name>A0A2K1XY34_POPTR</name>
<feature type="compositionally biased region" description="Basic residues" evidence="1">
    <location>
        <begin position="370"/>
        <end position="379"/>
    </location>
</feature>
<dbReference type="InParanoid" id="A0A2K1XY34"/>
<evidence type="ECO:0000256" key="1">
    <source>
        <dbReference type="SAM" id="MobiDB-lite"/>
    </source>
</evidence>
<evidence type="ECO:0000313" key="3">
    <source>
        <dbReference type="EMBL" id="PNT05688.1"/>
    </source>
</evidence>
<feature type="region of interest" description="Disordered" evidence="1">
    <location>
        <begin position="1"/>
        <end position="82"/>
    </location>
</feature>
<dbReference type="PANTHER" id="PTHR31286:SF168">
    <property type="entry name" value="DUF4283 DOMAIN-CONTAINING PROTEIN"/>
    <property type="match status" value="1"/>
</dbReference>
<proteinExistence type="predicted"/>
<organism evidence="3 4">
    <name type="scientific">Populus trichocarpa</name>
    <name type="common">Western balsam poplar</name>
    <name type="synonym">Populus balsamifera subsp. trichocarpa</name>
    <dbReference type="NCBI Taxonomy" id="3694"/>
    <lineage>
        <taxon>Eukaryota</taxon>
        <taxon>Viridiplantae</taxon>
        <taxon>Streptophyta</taxon>
        <taxon>Embryophyta</taxon>
        <taxon>Tracheophyta</taxon>
        <taxon>Spermatophyta</taxon>
        <taxon>Magnoliopsida</taxon>
        <taxon>eudicotyledons</taxon>
        <taxon>Gunneridae</taxon>
        <taxon>Pentapetalae</taxon>
        <taxon>rosids</taxon>
        <taxon>fabids</taxon>
        <taxon>Malpighiales</taxon>
        <taxon>Salicaceae</taxon>
        <taxon>Saliceae</taxon>
        <taxon>Populus</taxon>
    </lineage>
</organism>
<dbReference type="PANTHER" id="PTHR31286">
    <property type="entry name" value="GLYCINE-RICH CELL WALL STRUCTURAL PROTEIN 1.8-LIKE"/>
    <property type="match status" value="1"/>
</dbReference>
<evidence type="ECO:0000313" key="4">
    <source>
        <dbReference type="Proteomes" id="UP000006729"/>
    </source>
</evidence>
<feature type="compositionally biased region" description="Polar residues" evidence="1">
    <location>
        <begin position="330"/>
        <end position="346"/>
    </location>
</feature>
<dbReference type="AlphaFoldDB" id="A0A2K1XY34"/>
<feature type="compositionally biased region" description="Polar residues" evidence="1">
    <location>
        <begin position="50"/>
        <end position="82"/>
    </location>
</feature>
<feature type="compositionally biased region" description="Basic and acidic residues" evidence="1">
    <location>
        <begin position="315"/>
        <end position="329"/>
    </location>
</feature>
<dbReference type="InterPro" id="IPR025558">
    <property type="entry name" value="DUF4283"/>
</dbReference>
<dbReference type="InterPro" id="IPR040256">
    <property type="entry name" value="At4g02000-like"/>
</dbReference>
<keyword evidence="4" id="KW-1185">Reference proteome</keyword>
<feature type="domain" description="DUF4283" evidence="2">
    <location>
        <begin position="127"/>
        <end position="207"/>
    </location>
</feature>
<accession>A0A2K1XY34</accession>
<dbReference type="Proteomes" id="UP000006729">
    <property type="component" value="Chromosome 14"/>
</dbReference>
<sequence length="445" mass="48897">MHQPRSSAPSAFSPCDNKGVFSDDSRASASANTERAGSFPPIPELHQGLTHRSTPMQRGTPTQPSGFVPTSTRATSSPSLNIPVRAQTNTKESQQGTSQSPGLVHFPDFASSVSCQFKDTDVASPADLWKFCLIGFVVGKFPGYASLSHYIDRNWKHHANFTMHDFGWLIFAFPTEHEMLEVLGGGPYYVFGRPLILKVIPDFFDFKPNDTTKMPTWVRFPNLRLRCRTSLCLSKLASVTGKPIHCDDPTTNMTRLSYAWVLIEVNLPGDLPSSVNVVLPNGSNIAQQVLYESLPRFCKSCLSWGTLKMHVTKGESKCKTRPQDIHEDSSSPSADTVTVEKQQPYSQGAPVDTHVDPMSTEVVTFETKRHSSPGRKRTKLAAPSNPKQALDTGKCEEALLVKRQYLTRSKESKKDAQPSLGKPGSSKGPVPVHYSSDDSAPSLSM</sequence>
<gene>
    <name evidence="3" type="ORF">POPTR_014G188600</name>
</gene>
<evidence type="ECO:0000259" key="2">
    <source>
        <dbReference type="Pfam" id="PF14111"/>
    </source>
</evidence>
<dbReference type="Pfam" id="PF14111">
    <property type="entry name" value="DUF4283"/>
    <property type="match status" value="1"/>
</dbReference>